<evidence type="ECO:0000313" key="1">
    <source>
        <dbReference type="EMBL" id="GKX67160.1"/>
    </source>
</evidence>
<gene>
    <name evidence="1" type="ORF">rsdtw13_24180</name>
</gene>
<reference evidence="1" key="1">
    <citation type="journal article" date="2025" name="Int. J. Syst. Evol. Microbiol.">
        <title>Inconstantimicrobium mannanitabidum sp. nov., a novel member of the family Clostridiaceae isolated from anoxic soil under the treatment of reductive soil disinfestation.</title>
        <authorList>
            <person name="Ueki A."/>
            <person name="Tonouchi A."/>
            <person name="Honma S."/>
            <person name="Kaku N."/>
            <person name="Ueki K."/>
        </authorList>
    </citation>
    <scope>NUCLEOTIDE SEQUENCE</scope>
    <source>
        <strain evidence="1">TW13</strain>
    </source>
</reference>
<accession>A0ACB5RDI5</accession>
<keyword evidence="2" id="KW-1185">Reference proteome</keyword>
<name>A0ACB5RDI5_9CLOT</name>
<proteinExistence type="predicted"/>
<comment type="caution">
    <text evidence="1">The sequence shown here is derived from an EMBL/GenBank/DDBJ whole genome shotgun (WGS) entry which is preliminary data.</text>
</comment>
<dbReference type="EMBL" id="BROD01000001">
    <property type="protein sequence ID" value="GKX67160.1"/>
    <property type="molecule type" value="Genomic_DNA"/>
</dbReference>
<evidence type="ECO:0000313" key="2">
    <source>
        <dbReference type="Proteomes" id="UP001058074"/>
    </source>
</evidence>
<protein>
    <submittedName>
        <fullName evidence="1">Uncharacterized protein</fullName>
    </submittedName>
</protein>
<sequence length="429" mass="49537">MGCELMSERVDICEITEEYISHKYVKNLMHELAEDVLHYLCIYPLVAFFNRALTGNSSMTYLGLMLLIPILIMTCFRVKIARKSKFLLGVLGVFLVSTLILILSKQYLFEILLLLWTYICFNKSSKVQYFKFTMGKVFQYEFGLMFQILLPAVFGLDDIQNLTLIVAILIMLVGITYVCKARNTKLFLITKEGKGYKNKNGNIFLIQIAALIIISMISLFGLGVFENAHYITQDLAKGAMTIWQRANPNDTSSNNAKKKNEVPKLNLAKIDINKYAGKQSKVFLVLGYIFSFLFKVIAILILLAISYMVLNGFLLYIKKFMNDEKVTFVFDKVDNGEDTKKAVKERKRILPTFRPDEKGKVRRAYRNRILKYRKKNVFINEFYTANEIRQEIFNTTADNLDKITAIYEKARYSNNKVTKEEIEIIKGSK</sequence>
<dbReference type="Proteomes" id="UP001058074">
    <property type="component" value="Unassembled WGS sequence"/>
</dbReference>
<organism evidence="1 2">
    <name type="scientific">Inconstantimicrobium mannanitabidum</name>
    <dbReference type="NCBI Taxonomy" id="1604901"/>
    <lineage>
        <taxon>Bacteria</taxon>
        <taxon>Bacillati</taxon>
        <taxon>Bacillota</taxon>
        <taxon>Clostridia</taxon>
        <taxon>Eubacteriales</taxon>
        <taxon>Clostridiaceae</taxon>
        <taxon>Inconstantimicrobium</taxon>
    </lineage>
</organism>